<keyword evidence="2" id="KW-0547">Nucleotide-binding</keyword>
<dbReference type="InterPro" id="IPR006204">
    <property type="entry name" value="GHMP_kinase_N_dom"/>
</dbReference>
<evidence type="ECO:0000256" key="4">
    <source>
        <dbReference type="ARBA" id="ARBA00022840"/>
    </source>
</evidence>
<dbReference type="GO" id="GO:0016301">
    <property type="term" value="F:kinase activity"/>
    <property type="evidence" value="ECO:0007669"/>
    <property type="project" value="UniProtKB-KW"/>
</dbReference>
<evidence type="ECO:0000313" key="8">
    <source>
        <dbReference type="Proteomes" id="UP000199512"/>
    </source>
</evidence>
<dbReference type="GO" id="GO:0005524">
    <property type="term" value="F:ATP binding"/>
    <property type="evidence" value="ECO:0007669"/>
    <property type="project" value="UniProtKB-KW"/>
</dbReference>
<dbReference type="Gene3D" id="3.30.230.10">
    <property type="match status" value="1"/>
</dbReference>
<dbReference type="InterPro" id="IPR013750">
    <property type="entry name" value="GHMP_kinase_C_dom"/>
</dbReference>
<dbReference type="Pfam" id="PF08544">
    <property type="entry name" value="GHMP_kinases_C"/>
    <property type="match status" value="1"/>
</dbReference>
<dbReference type="InterPro" id="IPR020568">
    <property type="entry name" value="Ribosomal_Su5_D2-typ_SF"/>
</dbReference>
<dbReference type="STRING" id="215200.SAMN05216454_104134"/>
<protein>
    <submittedName>
        <fullName evidence="7">Threonine kinase</fullName>
    </submittedName>
</protein>
<dbReference type="PANTHER" id="PTHR43527">
    <property type="entry name" value="4-DIPHOSPHOCYTIDYL-2-C-METHYL-D-ERYTHRITOL KINASE, CHLOROPLASTIC"/>
    <property type="match status" value="1"/>
</dbReference>
<evidence type="ECO:0000256" key="3">
    <source>
        <dbReference type="ARBA" id="ARBA00022777"/>
    </source>
</evidence>
<dbReference type="SUPFAM" id="SSF54211">
    <property type="entry name" value="Ribosomal protein S5 domain 2-like"/>
    <property type="match status" value="1"/>
</dbReference>
<dbReference type="AlphaFoldDB" id="A0A1H8GWM0"/>
<gene>
    <name evidence="7" type="ORF">SAMN05216454_104134</name>
</gene>
<accession>A0A1H8GWM0</accession>
<feature type="domain" description="GHMP kinase N-terminal" evidence="5">
    <location>
        <begin position="65"/>
        <end position="133"/>
    </location>
</feature>
<keyword evidence="8" id="KW-1185">Reference proteome</keyword>
<name>A0A1H8GWM0_9FIRM</name>
<sequence>MGLPRFCMKRGYGSCPATCGELVQGCIGKKEYISSYCVDLYSSAMISEKKERKSRFYNRKSKSMQAVEYVFEHFNIDKGELNKLNLSIRSSIPVGKGMASSTADIGASIIAALDYLDKDMSAEEISKLVSRVEPTDSIFFPEVCIFDPINGEKREYLGYIDYKKVLVLEPDARINTVKIRKEKEYYKILKENKYITEKSFEMLSEGVKNKDRELIRKASENSALANEKIKETPYLRELIEIARKNDYGFLNISHTGTVVGIAIDEKTDLEKILYEIKKSDISNVYKKRYVRKIIKGGLRKEK</sequence>
<evidence type="ECO:0000256" key="1">
    <source>
        <dbReference type="ARBA" id="ARBA00022679"/>
    </source>
</evidence>
<evidence type="ECO:0000259" key="5">
    <source>
        <dbReference type="Pfam" id="PF00288"/>
    </source>
</evidence>
<dbReference type="PANTHER" id="PTHR43527:SF1">
    <property type="entry name" value="L-THREONINE KINASE"/>
    <property type="match status" value="1"/>
</dbReference>
<evidence type="ECO:0000313" key="7">
    <source>
        <dbReference type="EMBL" id="SEN48366.1"/>
    </source>
</evidence>
<organism evidence="7 8">
    <name type="scientific">Peptostreptococcus russellii</name>
    <dbReference type="NCBI Taxonomy" id="215200"/>
    <lineage>
        <taxon>Bacteria</taxon>
        <taxon>Bacillati</taxon>
        <taxon>Bacillota</taxon>
        <taxon>Clostridia</taxon>
        <taxon>Peptostreptococcales</taxon>
        <taxon>Peptostreptococcaceae</taxon>
        <taxon>Peptostreptococcus</taxon>
    </lineage>
</organism>
<dbReference type="EMBL" id="FODF01000004">
    <property type="protein sequence ID" value="SEN48366.1"/>
    <property type="molecule type" value="Genomic_DNA"/>
</dbReference>
<keyword evidence="1" id="KW-0808">Transferase</keyword>
<keyword evidence="3 7" id="KW-0418">Kinase</keyword>
<dbReference type="InterPro" id="IPR014721">
    <property type="entry name" value="Ribsml_uS5_D2-typ_fold_subgr"/>
</dbReference>
<evidence type="ECO:0000259" key="6">
    <source>
        <dbReference type="Pfam" id="PF08544"/>
    </source>
</evidence>
<keyword evidence="4" id="KW-0067">ATP-binding</keyword>
<evidence type="ECO:0000256" key="2">
    <source>
        <dbReference type="ARBA" id="ARBA00022741"/>
    </source>
</evidence>
<feature type="domain" description="GHMP kinase C-terminal" evidence="6">
    <location>
        <begin position="205"/>
        <end position="278"/>
    </location>
</feature>
<dbReference type="Proteomes" id="UP000199512">
    <property type="component" value="Unassembled WGS sequence"/>
</dbReference>
<reference evidence="7 8" key="1">
    <citation type="submission" date="2016-10" db="EMBL/GenBank/DDBJ databases">
        <authorList>
            <person name="de Groot N.N."/>
        </authorList>
    </citation>
    <scope>NUCLEOTIDE SEQUENCE [LARGE SCALE GENOMIC DNA]</scope>
    <source>
        <strain evidence="7 8">Calf135</strain>
    </source>
</reference>
<dbReference type="Pfam" id="PF00288">
    <property type="entry name" value="GHMP_kinases_N"/>
    <property type="match status" value="1"/>
</dbReference>
<proteinExistence type="predicted"/>